<dbReference type="WBParaSite" id="HPBE_0002156801-mRNA-1">
    <property type="protein sequence ID" value="HPBE_0002156801-mRNA-1"/>
    <property type="gene ID" value="HPBE_0002156801"/>
</dbReference>
<feature type="region of interest" description="Disordered" evidence="1">
    <location>
        <begin position="95"/>
        <end position="134"/>
    </location>
</feature>
<evidence type="ECO:0000313" key="3">
    <source>
        <dbReference type="Proteomes" id="UP000050761"/>
    </source>
</evidence>
<accession>A0A183GGH3</accession>
<dbReference type="AlphaFoldDB" id="A0A183GGH3"/>
<feature type="compositionally biased region" description="Polar residues" evidence="1">
    <location>
        <begin position="99"/>
        <end position="114"/>
    </location>
</feature>
<reference evidence="4" key="2">
    <citation type="submission" date="2019-09" db="UniProtKB">
        <authorList>
            <consortium name="WormBaseParasite"/>
        </authorList>
    </citation>
    <scope>IDENTIFICATION</scope>
</reference>
<name>A0A183GGH3_HELPZ</name>
<dbReference type="EMBL" id="UZAH01033131">
    <property type="protein sequence ID" value="VDP26512.1"/>
    <property type="molecule type" value="Genomic_DNA"/>
</dbReference>
<gene>
    <name evidence="2" type="ORF">HPBE_LOCUS21567</name>
</gene>
<keyword evidence="3" id="KW-1185">Reference proteome</keyword>
<evidence type="ECO:0000313" key="2">
    <source>
        <dbReference type="EMBL" id="VDP26512.1"/>
    </source>
</evidence>
<dbReference type="OrthoDB" id="5870371at2759"/>
<reference evidence="2 3" key="1">
    <citation type="submission" date="2018-11" db="EMBL/GenBank/DDBJ databases">
        <authorList>
            <consortium name="Pathogen Informatics"/>
        </authorList>
    </citation>
    <scope>NUCLEOTIDE SEQUENCE [LARGE SCALE GENOMIC DNA]</scope>
</reference>
<evidence type="ECO:0000256" key="1">
    <source>
        <dbReference type="SAM" id="MobiDB-lite"/>
    </source>
</evidence>
<accession>A0A3P8BL24</accession>
<dbReference type="Proteomes" id="UP000050761">
    <property type="component" value="Unassembled WGS sequence"/>
</dbReference>
<organism evidence="3 4">
    <name type="scientific">Heligmosomoides polygyrus</name>
    <name type="common">Parasitic roundworm</name>
    <dbReference type="NCBI Taxonomy" id="6339"/>
    <lineage>
        <taxon>Eukaryota</taxon>
        <taxon>Metazoa</taxon>
        <taxon>Ecdysozoa</taxon>
        <taxon>Nematoda</taxon>
        <taxon>Chromadorea</taxon>
        <taxon>Rhabditida</taxon>
        <taxon>Rhabditina</taxon>
        <taxon>Rhabditomorpha</taxon>
        <taxon>Strongyloidea</taxon>
        <taxon>Heligmosomidae</taxon>
        <taxon>Heligmosomoides</taxon>
    </lineage>
</organism>
<proteinExistence type="predicted"/>
<protein>
    <submittedName>
        <fullName evidence="4">Ricin B-type lectin domain-containing protein</fullName>
    </submittedName>
</protein>
<evidence type="ECO:0000313" key="4">
    <source>
        <dbReference type="WBParaSite" id="HPBE_0002156801-mRNA-1"/>
    </source>
</evidence>
<sequence>MPPQRKSPTRFAVQNANVTEFYQCDQGAVTQITCQSEHETDDNRLWRFHFPTPCNPQGVVSSLRFNLQHAQATTFAPSSIDVQIAKAAYLDSVHRTDSNRGSSNLHSKDTTSPSGKIVGFPQRKQPADAGPNPK</sequence>